<accession>A0ABN2FW83</accession>
<name>A0ABN2FW83_9ACTN</name>
<dbReference type="SUPFAM" id="SSF140453">
    <property type="entry name" value="EsxAB dimer-like"/>
    <property type="match status" value="1"/>
</dbReference>
<dbReference type="Proteomes" id="UP001499851">
    <property type="component" value="Unassembled WGS sequence"/>
</dbReference>
<feature type="compositionally biased region" description="Basic and acidic residues" evidence="1">
    <location>
        <begin position="300"/>
        <end position="322"/>
    </location>
</feature>
<sequence length="432" mass="45650">MSDNETYQGLAAEQPGPAAPRAACSDPQCGNATEHPAERGWQRLMSAVPSEDTLHRLRPRASAMSYPSEADFRAAVAAARPDDAGAHSLERLRNAWTDDVSGRLADWPDQIRARLADLAGGWSGPDFEAFAAVCAQTRELVEDLVDDVDATVASLQVTEDALAAIQGGGAGAIPYPAPQFWIDGDWHSWASVHIRPAWWHGDCIRYTCQDAEHVLALGGGAPELATEIIDYIDERILHYVDVYANPAAIEREGLDPVEGLTVEEAKELAVADAAEHYGTLVDQSWGAYDARHAEIDADIERRSADTDAEARSVRTVHGDRDCPAAADPAYMDLDTPPLDQPSGLAAPRTAEGPSLEPPSGRPAVAEEAVPAADDAPVLAAPAVAVVAVAAAPEAGATPDAAPADDKASEPDADPVQDASLWGVVDEDDDPYA</sequence>
<proteinExistence type="predicted"/>
<feature type="region of interest" description="Disordered" evidence="1">
    <location>
        <begin position="300"/>
        <end position="369"/>
    </location>
</feature>
<evidence type="ECO:0000313" key="2">
    <source>
        <dbReference type="EMBL" id="GAA1660830.1"/>
    </source>
</evidence>
<feature type="region of interest" description="Disordered" evidence="1">
    <location>
        <begin position="1"/>
        <end position="34"/>
    </location>
</feature>
<comment type="caution">
    <text evidence="2">The sequence shown here is derived from an EMBL/GenBank/DDBJ whole genome shotgun (WGS) entry which is preliminary data.</text>
</comment>
<dbReference type="RefSeq" id="WP_344480762.1">
    <property type="nucleotide sequence ID" value="NZ_BAAAQF010000002.1"/>
</dbReference>
<evidence type="ECO:0000313" key="3">
    <source>
        <dbReference type="Proteomes" id="UP001499851"/>
    </source>
</evidence>
<organism evidence="2 3">
    <name type="scientific">Glycomyces endophyticus</name>
    <dbReference type="NCBI Taxonomy" id="480996"/>
    <lineage>
        <taxon>Bacteria</taxon>
        <taxon>Bacillati</taxon>
        <taxon>Actinomycetota</taxon>
        <taxon>Actinomycetes</taxon>
        <taxon>Glycomycetales</taxon>
        <taxon>Glycomycetaceae</taxon>
        <taxon>Glycomyces</taxon>
    </lineage>
</organism>
<gene>
    <name evidence="2" type="ORF">GCM10009830_02400</name>
</gene>
<dbReference type="InterPro" id="IPR036689">
    <property type="entry name" value="ESAT-6-like_sf"/>
</dbReference>
<evidence type="ECO:0008006" key="4">
    <source>
        <dbReference type="Google" id="ProtNLM"/>
    </source>
</evidence>
<evidence type="ECO:0000256" key="1">
    <source>
        <dbReference type="SAM" id="MobiDB-lite"/>
    </source>
</evidence>
<keyword evidence="3" id="KW-1185">Reference proteome</keyword>
<feature type="region of interest" description="Disordered" evidence="1">
    <location>
        <begin position="395"/>
        <end position="432"/>
    </location>
</feature>
<reference evidence="2 3" key="1">
    <citation type="journal article" date="2019" name="Int. J. Syst. Evol. Microbiol.">
        <title>The Global Catalogue of Microorganisms (GCM) 10K type strain sequencing project: providing services to taxonomists for standard genome sequencing and annotation.</title>
        <authorList>
            <consortium name="The Broad Institute Genomics Platform"/>
            <consortium name="The Broad Institute Genome Sequencing Center for Infectious Disease"/>
            <person name="Wu L."/>
            <person name="Ma J."/>
        </authorList>
    </citation>
    <scope>NUCLEOTIDE SEQUENCE [LARGE SCALE GENOMIC DNA]</scope>
    <source>
        <strain evidence="2 3">JCM 16001</strain>
    </source>
</reference>
<protein>
    <recommendedName>
        <fullName evidence="4">WXG100 family type VII secretion target</fullName>
    </recommendedName>
</protein>
<dbReference type="EMBL" id="BAAAQF010000002">
    <property type="protein sequence ID" value="GAA1660830.1"/>
    <property type="molecule type" value="Genomic_DNA"/>
</dbReference>